<name>A0AAN9LNG7_CANGL</name>
<evidence type="ECO:0000313" key="1">
    <source>
        <dbReference type="EMBL" id="KAK7339300.1"/>
    </source>
</evidence>
<organism evidence="1 2">
    <name type="scientific">Canavalia gladiata</name>
    <name type="common">Sword bean</name>
    <name type="synonym">Dolichos gladiatus</name>
    <dbReference type="NCBI Taxonomy" id="3824"/>
    <lineage>
        <taxon>Eukaryota</taxon>
        <taxon>Viridiplantae</taxon>
        <taxon>Streptophyta</taxon>
        <taxon>Embryophyta</taxon>
        <taxon>Tracheophyta</taxon>
        <taxon>Spermatophyta</taxon>
        <taxon>Magnoliopsida</taxon>
        <taxon>eudicotyledons</taxon>
        <taxon>Gunneridae</taxon>
        <taxon>Pentapetalae</taxon>
        <taxon>rosids</taxon>
        <taxon>fabids</taxon>
        <taxon>Fabales</taxon>
        <taxon>Fabaceae</taxon>
        <taxon>Papilionoideae</taxon>
        <taxon>50 kb inversion clade</taxon>
        <taxon>NPAAA clade</taxon>
        <taxon>indigoferoid/millettioid clade</taxon>
        <taxon>Phaseoleae</taxon>
        <taxon>Canavalia</taxon>
    </lineage>
</organism>
<keyword evidence="2" id="KW-1185">Reference proteome</keyword>
<proteinExistence type="predicted"/>
<accession>A0AAN9LNG7</accession>
<protein>
    <submittedName>
        <fullName evidence="1">Uncharacterized protein</fullName>
    </submittedName>
</protein>
<dbReference type="EMBL" id="JAYMYQ010000004">
    <property type="protein sequence ID" value="KAK7339300.1"/>
    <property type="molecule type" value="Genomic_DNA"/>
</dbReference>
<dbReference type="Proteomes" id="UP001367508">
    <property type="component" value="Unassembled WGS sequence"/>
</dbReference>
<reference evidence="1 2" key="1">
    <citation type="submission" date="2024-01" db="EMBL/GenBank/DDBJ databases">
        <title>The genomes of 5 underutilized Papilionoideae crops provide insights into root nodulation and disease resistanc.</title>
        <authorList>
            <person name="Jiang F."/>
        </authorList>
    </citation>
    <scope>NUCLEOTIDE SEQUENCE [LARGE SCALE GENOMIC DNA]</scope>
    <source>
        <strain evidence="1">LVBAO_FW01</strain>
        <tissue evidence="1">Leaves</tissue>
    </source>
</reference>
<evidence type="ECO:0000313" key="2">
    <source>
        <dbReference type="Proteomes" id="UP001367508"/>
    </source>
</evidence>
<dbReference type="AlphaFoldDB" id="A0AAN9LNG7"/>
<gene>
    <name evidence="1" type="ORF">VNO77_19958</name>
</gene>
<sequence>MSPDSSFSSTASGFSRKHCKAPIVPDSIFTGISHNLARIRYCNHFLYPLRLTGSGLLYSFYLAYPFDKLEGYYVSTTNSARQQVLSQSACSKAI</sequence>
<comment type="caution">
    <text evidence="1">The sequence shown here is derived from an EMBL/GenBank/DDBJ whole genome shotgun (WGS) entry which is preliminary data.</text>
</comment>